<gene>
    <name evidence="1" type="ORF">SLEP1_g50085</name>
</gene>
<evidence type="ECO:0000313" key="2">
    <source>
        <dbReference type="Proteomes" id="UP001054252"/>
    </source>
</evidence>
<dbReference type="EMBL" id="BPVZ01000160">
    <property type="protein sequence ID" value="GKV42706.1"/>
    <property type="molecule type" value="Genomic_DNA"/>
</dbReference>
<name>A0AAV5LZ51_9ROSI</name>
<sequence length="62" mass="6926">MVTAVELGDGSGVVPDLTQIEHRSGAMFPTVTQQPSLFYWPTGVSTRQWPYRLTLDPRHPSL</sequence>
<proteinExistence type="predicted"/>
<reference evidence="1 2" key="1">
    <citation type="journal article" date="2021" name="Commun. Biol.">
        <title>The genome of Shorea leprosula (Dipterocarpaceae) highlights the ecological relevance of drought in aseasonal tropical rainforests.</title>
        <authorList>
            <person name="Ng K.K.S."/>
            <person name="Kobayashi M.J."/>
            <person name="Fawcett J.A."/>
            <person name="Hatakeyama M."/>
            <person name="Paape T."/>
            <person name="Ng C.H."/>
            <person name="Ang C.C."/>
            <person name="Tnah L.H."/>
            <person name="Lee C.T."/>
            <person name="Nishiyama T."/>
            <person name="Sese J."/>
            <person name="O'Brien M.J."/>
            <person name="Copetti D."/>
            <person name="Mohd Noor M.I."/>
            <person name="Ong R.C."/>
            <person name="Putra M."/>
            <person name="Sireger I.Z."/>
            <person name="Indrioko S."/>
            <person name="Kosugi Y."/>
            <person name="Izuno A."/>
            <person name="Isagi Y."/>
            <person name="Lee S.L."/>
            <person name="Shimizu K.K."/>
        </authorList>
    </citation>
    <scope>NUCLEOTIDE SEQUENCE [LARGE SCALE GENOMIC DNA]</scope>
    <source>
        <strain evidence="1">214</strain>
    </source>
</reference>
<organism evidence="1 2">
    <name type="scientific">Rubroshorea leprosula</name>
    <dbReference type="NCBI Taxonomy" id="152421"/>
    <lineage>
        <taxon>Eukaryota</taxon>
        <taxon>Viridiplantae</taxon>
        <taxon>Streptophyta</taxon>
        <taxon>Embryophyta</taxon>
        <taxon>Tracheophyta</taxon>
        <taxon>Spermatophyta</taxon>
        <taxon>Magnoliopsida</taxon>
        <taxon>eudicotyledons</taxon>
        <taxon>Gunneridae</taxon>
        <taxon>Pentapetalae</taxon>
        <taxon>rosids</taxon>
        <taxon>malvids</taxon>
        <taxon>Malvales</taxon>
        <taxon>Dipterocarpaceae</taxon>
        <taxon>Rubroshorea</taxon>
    </lineage>
</organism>
<keyword evidence="2" id="KW-1185">Reference proteome</keyword>
<dbReference type="AlphaFoldDB" id="A0AAV5LZ51"/>
<accession>A0AAV5LZ51</accession>
<dbReference type="Proteomes" id="UP001054252">
    <property type="component" value="Unassembled WGS sequence"/>
</dbReference>
<comment type="caution">
    <text evidence="1">The sequence shown here is derived from an EMBL/GenBank/DDBJ whole genome shotgun (WGS) entry which is preliminary data.</text>
</comment>
<evidence type="ECO:0000313" key="1">
    <source>
        <dbReference type="EMBL" id="GKV42706.1"/>
    </source>
</evidence>
<protein>
    <submittedName>
        <fullName evidence="1">Uncharacterized protein</fullName>
    </submittedName>
</protein>